<evidence type="ECO:0000313" key="4">
    <source>
        <dbReference type="Proteomes" id="UP000289886"/>
    </source>
</evidence>
<keyword evidence="1" id="KW-0479">Metal-binding</keyword>
<gene>
    <name evidence="3" type="ORF">EOD39_16451</name>
</gene>
<keyword evidence="1" id="KW-0862">Zinc</keyword>
<dbReference type="GO" id="GO:0003676">
    <property type="term" value="F:nucleic acid binding"/>
    <property type="evidence" value="ECO:0007669"/>
    <property type="project" value="InterPro"/>
</dbReference>
<dbReference type="AlphaFoldDB" id="A0A444U9P6"/>
<dbReference type="Proteomes" id="UP000289886">
    <property type="component" value="Unassembled WGS sequence"/>
</dbReference>
<keyword evidence="1" id="KW-0863">Zinc-finger</keyword>
<proteinExistence type="predicted"/>
<evidence type="ECO:0000313" key="3">
    <source>
        <dbReference type="EMBL" id="RXM31892.1"/>
    </source>
</evidence>
<protein>
    <recommendedName>
        <fullName evidence="2">CCHC-type domain-containing protein</fullName>
    </recommendedName>
</protein>
<accession>A0A444U9P6</accession>
<dbReference type="EMBL" id="SCEB01214991">
    <property type="protein sequence ID" value="RXM31892.1"/>
    <property type="molecule type" value="Genomic_DNA"/>
</dbReference>
<dbReference type="GO" id="GO:0008270">
    <property type="term" value="F:zinc ion binding"/>
    <property type="evidence" value="ECO:0007669"/>
    <property type="project" value="UniProtKB-KW"/>
</dbReference>
<reference evidence="3 4" key="1">
    <citation type="submission" date="2019-01" db="EMBL/GenBank/DDBJ databases">
        <title>Draft Genome and Complete Hox-Cluster Characterization of the Sterlet Sturgeon (Acipenser ruthenus).</title>
        <authorList>
            <person name="Wei Q."/>
        </authorList>
    </citation>
    <scope>NUCLEOTIDE SEQUENCE [LARGE SCALE GENOMIC DNA]</scope>
    <source>
        <strain evidence="3">WHYD16114868_AA</strain>
        <tissue evidence="3">Blood</tissue>
    </source>
</reference>
<sequence>MEGAPMCGACGEFGHVREDCPYGDPQYEEAWNQGLMMKDRKDFPVEGEKGELEFPPNISEIEMNKIAVILQLLLFLCECLV</sequence>
<keyword evidence="4" id="KW-1185">Reference proteome</keyword>
<evidence type="ECO:0000256" key="1">
    <source>
        <dbReference type="PROSITE-ProRule" id="PRU00047"/>
    </source>
</evidence>
<evidence type="ECO:0000259" key="2">
    <source>
        <dbReference type="PROSITE" id="PS50158"/>
    </source>
</evidence>
<organism evidence="3 4">
    <name type="scientific">Acipenser ruthenus</name>
    <name type="common">Sterlet sturgeon</name>
    <dbReference type="NCBI Taxonomy" id="7906"/>
    <lineage>
        <taxon>Eukaryota</taxon>
        <taxon>Metazoa</taxon>
        <taxon>Chordata</taxon>
        <taxon>Craniata</taxon>
        <taxon>Vertebrata</taxon>
        <taxon>Euteleostomi</taxon>
        <taxon>Actinopterygii</taxon>
        <taxon>Chondrostei</taxon>
        <taxon>Acipenseriformes</taxon>
        <taxon>Acipenseridae</taxon>
        <taxon>Acipenser</taxon>
    </lineage>
</organism>
<dbReference type="SUPFAM" id="SSF57756">
    <property type="entry name" value="Retrovirus zinc finger-like domains"/>
    <property type="match status" value="1"/>
</dbReference>
<dbReference type="InterPro" id="IPR001878">
    <property type="entry name" value="Znf_CCHC"/>
</dbReference>
<comment type="caution">
    <text evidence="3">The sequence shown here is derived from an EMBL/GenBank/DDBJ whole genome shotgun (WGS) entry which is preliminary data.</text>
</comment>
<name>A0A444U9P6_ACIRT</name>
<feature type="domain" description="CCHC-type" evidence="2">
    <location>
        <begin position="7"/>
        <end position="21"/>
    </location>
</feature>
<dbReference type="InterPro" id="IPR036875">
    <property type="entry name" value="Znf_CCHC_sf"/>
</dbReference>
<dbReference type="PROSITE" id="PS50158">
    <property type="entry name" value="ZF_CCHC"/>
    <property type="match status" value="1"/>
</dbReference>